<evidence type="ECO:0000256" key="2">
    <source>
        <dbReference type="SAM" id="Phobius"/>
    </source>
</evidence>
<feature type="transmembrane region" description="Helical" evidence="2">
    <location>
        <begin position="38"/>
        <end position="58"/>
    </location>
</feature>
<evidence type="ECO:0008006" key="5">
    <source>
        <dbReference type="Google" id="ProtNLM"/>
    </source>
</evidence>
<organism evidence="3 4">
    <name type="scientific">Nocardioides psychrotolerans</name>
    <dbReference type="NCBI Taxonomy" id="1005945"/>
    <lineage>
        <taxon>Bacteria</taxon>
        <taxon>Bacillati</taxon>
        <taxon>Actinomycetota</taxon>
        <taxon>Actinomycetes</taxon>
        <taxon>Propionibacteriales</taxon>
        <taxon>Nocardioidaceae</taxon>
        <taxon>Nocardioides</taxon>
    </lineage>
</organism>
<dbReference type="AlphaFoldDB" id="A0A1I3DT63"/>
<proteinExistence type="predicted"/>
<accession>A0A1I3DT63</accession>
<dbReference type="EMBL" id="FOQG01000003">
    <property type="protein sequence ID" value="SFH89885.1"/>
    <property type="molecule type" value="Genomic_DNA"/>
</dbReference>
<dbReference type="Proteomes" id="UP000198649">
    <property type="component" value="Unassembled WGS sequence"/>
</dbReference>
<reference evidence="3 4" key="1">
    <citation type="submission" date="2016-10" db="EMBL/GenBank/DDBJ databases">
        <authorList>
            <person name="de Groot N.N."/>
        </authorList>
    </citation>
    <scope>NUCLEOTIDE SEQUENCE [LARGE SCALE GENOMIC DNA]</scope>
    <source>
        <strain evidence="3 4">CGMCC 1.11156</strain>
    </source>
</reference>
<protein>
    <recommendedName>
        <fullName evidence="5">Lipopolysaccharide assembly protein A domain-containing protein</fullName>
    </recommendedName>
</protein>
<gene>
    <name evidence="3" type="ORF">SAMN05216561_10374</name>
</gene>
<dbReference type="RefSeq" id="WP_091110853.1">
    <property type="nucleotide sequence ID" value="NZ_BKAF01000020.1"/>
</dbReference>
<evidence type="ECO:0000313" key="3">
    <source>
        <dbReference type="EMBL" id="SFH89885.1"/>
    </source>
</evidence>
<keyword evidence="2" id="KW-0812">Transmembrane</keyword>
<evidence type="ECO:0000313" key="4">
    <source>
        <dbReference type="Proteomes" id="UP000198649"/>
    </source>
</evidence>
<name>A0A1I3DT63_9ACTN</name>
<keyword evidence="4" id="KW-1185">Reference proteome</keyword>
<sequence>MFILGLLLIAGGALLVVAAVFTAEITASGQLEVLGTEVGALTLFLLGVGAGVAVLWGLGISKFGAKRSLAKRREAKKIDELSEKLDHAEAERRRDIDENDPDRRPY</sequence>
<keyword evidence="1" id="KW-0175">Coiled coil</keyword>
<dbReference type="STRING" id="1005945.SAMN05216561_10374"/>
<evidence type="ECO:0000256" key="1">
    <source>
        <dbReference type="SAM" id="Coils"/>
    </source>
</evidence>
<keyword evidence="2" id="KW-1133">Transmembrane helix</keyword>
<feature type="coiled-coil region" evidence="1">
    <location>
        <begin position="71"/>
        <end position="98"/>
    </location>
</feature>
<dbReference type="OrthoDB" id="3790712at2"/>
<keyword evidence="2" id="KW-0472">Membrane</keyword>